<dbReference type="InterPro" id="IPR058636">
    <property type="entry name" value="Beta-barrel_YknX"/>
</dbReference>
<proteinExistence type="predicted"/>
<dbReference type="InterPro" id="IPR058639">
    <property type="entry name" value="BSH_YknX-like"/>
</dbReference>
<feature type="domain" description="YknX-like beta-barrel" evidence="3">
    <location>
        <begin position="133"/>
        <end position="218"/>
    </location>
</feature>
<organism evidence="4 5">
    <name type="scientific">Clostridium amylolyticum</name>
    <dbReference type="NCBI Taxonomy" id="1121298"/>
    <lineage>
        <taxon>Bacteria</taxon>
        <taxon>Bacillati</taxon>
        <taxon>Bacillota</taxon>
        <taxon>Clostridia</taxon>
        <taxon>Eubacteriales</taxon>
        <taxon>Clostridiaceae</taxon>
        <taxon>Clostridium</taxon>
    </lineage>
</organism>
<evidence type="ECO:0000259" key="3">
    <source>
        <dbReference type="Pfam" id="PF25990"/>
    </source>
</evidence>
<dbReference type="RefSeq" id="WP_073003892.1">
    <property type="nucleotide sequence ID" value="NZ_FQZO01000001.1"/>
</dbReference>
<dbReference type="GO" id="GO:1990281">
    <property type="term" value="C:efflux pump complex"/>
    <property type="evidence" value="ECO:0007669"/>
    <property type="project" value="TreeGrafter"/>
</dbReference>
<keyword evidence="1" id="KW-0812">Transmembrane</keyword>
<evidence type="ECO:0000256" key="1">
    <source>
        <dbReference type="SAM" id="Phobius"/>
    </source>
</evidence>
<sequence length="291" mass="31870">MKKKLVILFSIVAVIIISGVFVLMPKKDKPQATKESNRIPLYTISQSDKVFVNGIILPEKVININQDPSKGTVSKVSVKTGQVVKGGDILFTYKNDQNEGKITNITAPIDGKVFLNDSNDQNKPFITIKSTALIVKSVINEKDLIKVKENQAADIFVYALDKTITGKVKSVASEPGSISDEDMQGMITGGSNLSVYGMRFSLDSQEGIVNGFHVQVSVKLSGEVKISKGSILEEDGKKYVFKVQDKKLIKQEIKYEEIKGSNDVSVNTGLKENDTIIITPTPDMKEGNVIE</sequence>
<keyword evidence="1" id="KW-0472">Membrane</keyword>
<evidence type="ECO:0000313" key="4">
    <source>
        <dbReference type="EMBL" id="SHI48751.1"/>
    </source>
</evidence>
<evidence type="ECO:0000313" key="5">
    <source>
        <dbReference type="Proteomes" id="UP000184080"/>
    </source>
</evidence>
<dbReference type="Gene3D" id="2.40.420.20">
    <property type="match status" value="1"/>
</dbReference>
<dbReference type="EMBL" id="FQZO01000001">
    <property type="protein sequence ID" value="SHI48751.1"/>
    <property type="molecule type" value="Genomic_DNA"/>
</dbReference>
<gene>
    <name evidence="4" type="ORF">SAMN05444401_0794</name>
</gene>
<dbReference type="InterPro" id="IPR011053">
    <property type="entry name" value="Single_hybrid_motif"/>
</dbReference>
<keyword evidence="1" id="KW-1133">Transmembrane helix</keyword>
<accession>A0A1M6BJ51</accession>
<evidence type="ECO:0000259" key="2">
    <source>
        <dbReference type="Pfam" id="PF25984"/>
    </source>
</evidence>
<protein>
    <submittedName>
        <fullName evidence="4">Biotin-lipoyl like</fullName>
    </submittedName>
</protein>
<dbReference type="PANTHER" id="PTHR30469">
    <property type="entry name" value="MULTIDRUG RESISTANCE PROTEIN MDTA"/>
    <property type="match status" value="1"/>
</dbReference>
<feature type="domain" description="YknX-like barrel-sandwich hybrid" evidence="2">
    <location>
        <begin position="64"/>
        <end position="128"/>
    </location>
</feature>
<dbReference type="Pfam" id="PF25984">
    <property type="entry name" value="BSH_YknX"/>
    <property type="match status" value="1"/>
</dbReference>
<dbReference type="STRING" id="1121298.SAMN05444401_0794"/>
<dbReference type="Proteomes" id="UP000184080">
    <property type="component" value="Unassembled WGS sequence"/>
</dbReference>
<dbReference type="SUPFAM" id="SSF51230">
    <property type="entry name" value="Single hybrid motif"/>
    <property type="match status" value="1"/>
</dbReference>
<dbReference type="GO" id="GO:0015562">
    <property type="term" value="F:efflux transmembrane transporter activity"/>
    <property type="evidence" value="ECO:0007669"/>
    <property type="project" value="TreeGrafter"/>
</dbReference>
<reference evidence="4 5" key="1">
    <citation type="submission" date="2016-11" db="EMBL/GenBank/DDBJ databases">
        <authorList>
            <person name="Jaros S."/>
            <person name="Januszkiewicz K."/>
            <person name="Wedrychowicz H."/>
        </authorList>
    </citation>
    <scope>NUCLEOTIDE SEQUENCE [LARGE SCALE GENOMIC DNA]</scope>
    <source>
        <strain evidence="4 5">DSM 21864</strain>
    </source>
</reference>
<dbReference type="OrthoDB" id="2155027at2"/>
<dbReference type="AlphaFoldDB" id="A0A1M6BJ51"/>
<keyword evidence="5" id="KW-1185">Reference proteome</keyword>
<dbReference type="Pfam" id="PF25990">
    <property type="entry name" value="Beta-barrel_YknX"/>
    <property type="match status" value="1"/>
</dbReference>
<dbReference type="Gene3D" id="2.40.50.100">
    <property type="match status" value="1"/>
</dbReference>
<name>A0A1M6BJ51_9CLOT</name>
<feature type="transmembrane region" description="Helical" evidence="1">
    <location>
        <begin position="6"/>
        <end position="24"/>
    </location>
</feature>